<feature type="binding site" evidence="11">
    <location>
        <begin position="142"/>
        <end position="145"/>
    </location>
    <ligand>
        <name>substrate</name>
    </ligand>
</feature>
<feature type="binding site" evidence="11">
    <location>
        <position position="250"/>
    </location>
    <ligand>
        <name>substrate</name>
    </ligand>
</feature>
<dbReference type="Proteomes" id="UP000019276">
    <property type="component" value="Unassembled WGS sequence"/>
</dbReference>
<comment type="similarity">
    <text evidence="3 9">Belongs to the UDP-glucose/GDP-mannose dehydrogenase family.</text>
</comment>
<comment type="pathway">
    <text evidence="2">Bacterial outer membrane biogenesis; lipopolysaccharide biosynthesis.</text>
</comment>
<keyword evidence="7 9" id="KW-0520">NAD</keyword>
<name>W7Q7A1_9ALTE</name>
<evidence type="ECO:0000313" key="14">
    <source>
        <dbReference type="EMBL" id="EWH08654.1"/>
    </source>
</evidence>
<dbReference type="PANTHER" id="PTHR43750:SF2">
    <property type="entry name" value="UDP-GLUCOSE 6-DEHYDROGENASE"/>
    <property type="match status" value="1"/>
</dbReference>
<dbReference type="PIRSF" id="PIRSF000124">
    <property type="entry name" value="UDPglc_GDPman_dh"/>
    <property type="match status" value="1"/>
</dbReference>
<feature type="binding site" evidence="12">
    <location>
        <position position="29"/>
    </location>
    <ligand>
        <name>NAD(+)</name>
        <dbReference type="ChEBI" id="CHEBI:57540"/>
    </ligand>
</feature>
<dbReference type="Gene3D" id="3.40.50.720">
    <property type="entry name" value="NAD(P)-binding Rossmann-like Domain"/>
    <property type="match status" value="2"/>
</dbReference>
<dbReference type="FunFam" id="3.40.50.720:FF:000400">
    <property type="entry name" value="UDP-glucose 6-dehydrogenase"/>
    <property type="match status" value="1"/>
</dbReference>
<proteinExistence type="inferred from homology"/>
<evidence type="ECO:0000313" key="15">
    <source>
        <dbReference type="Proteomes" id="UP000019276"/>
    </source>
</evidence>
<dbReference type="FunFam" id="3.40.50.720:FF:000297">
    <property type="entry name" value="UDP-glucose 6-dehydrogenase"/>
    <property type="match status" value="1"/>
</dbReference>
<feature type="binding site" evidence="11">
    <location>
        <position position="306"/>
    </location>
    <ligand>
        <name>substrate</name>
    </ligand>
</feature>
<feature type="active site" description="Nucleophile" evidence="10">
    <location>
        <position position="253"/>
    </location>
</feature>
<feature type="binding site" evidence="11">
    <location>
        <position position="197"/>
    </location>
    <ligand>
        <name>substrate</name>
    </ligand>
</feature>
<evidence type="ECO:0000259" key="13">
    <source>
        <dbReference type="SMART" id="SM00984"/>
    </source>
</evidence>
<evidence type="ECO:0000256" key="10">
    <source>
        <dbReference type="PIRSR" id="PIRSR500134-1"/>
    </source>
</evidence>
<accession>W7Q7A1</accession>
<dbReference type="AlphaFoldDB" id="W7Q7A1"/>
<evidence type="ECO:0000256" key="7">
    <source>
        <dbReference type="ARBA" id="ARBA00023027"/>
    </source>
</evidence>
<dbReference type="GO" id="GO:0006065">
    <property type="term" value="P:UDP-glucuronate biosynthetic process"/>
    <property type="evidence" value="ECO:0007669"/>
    <property type="project" value="UniProtKB-UniPathway"/>
</dbReference>
<feature type="binding site" evidence="11">
    <location>
        <position position="388"/>
    </location>
    <ligand>
        <name>substrate</name>
    </ligand>
</feature>
<dbReference type="InterPro" id="IPR014026">
    <property type="entry name" value="UDP-Glc/GDP-Man_DH_dimer"/>
</dbReference>
<dbReference type="NCBIfam" id="TIGR03026">
    <property type="entry name" value="NDP-sugDHase"/>
    <property type="match status" value="1"/>
</dbReference>
<dbReference type="EC" id="1.1.1.22" evidence="4 9"/>
<dbReference type="RefSeq" id="WP_035015961.1">
    <property type="nucleotide sequence ID" value="NZ_ARZY01000040.1"/>
</dbReference>
<dbReference type="eggNOG" id="COG1004">
    <property type="taxonomic scope" value="Bacteria"/>
</dbReference>
<dbReference type="InterPro" id="IPR008927">
    <property type="entry name" value="6-PGluconate_DH-like_C_sf"/>
</dbReference>
<feature type="binding site" evidence="12">
    <location>
        <position position="256"/>
    </location>
    <ligand>
        <name>NAD(+)</name>
        <dbReference type="ChEBI" id="CHEBI:57540"/>
    </ligand>
</feature>
<evidence type="ECO:0000256" key="1">
    <source>
        <dbReference type="ARBA" id="ARBA00004701"/>
    </source>
</evidence>
<feature type="binding site" evidence="12">
    <location>
        <position position="83"/>
    </location>
    <ligand>
        <name>NAD(+)</name>
        <dbReference type="ChEBI" id="CHEBI:57540"/>
    </ligand>
</feature>
<gene>
    <name evidence="14" type="ORF">DS2_16289</name>
</gene>
<feature type="binding site" evidence="11">
    <location>
        <position position="307"/>
    </location>
    <ligand>
        <name>substrate</name>
    </ligand>
</feature>
<keyword evidence="6 9" id="KW-0560">Oxidoreductase</keyword>
<reference evidence="14 15" key="1">
    <citation type="journal article" date="2014" name="Genome Announc.">
        <title>Draft Genome Sequence of the Agar-Degrading Bacterium Catenovulum sp. Strain DS-2, Isolated from Intestines of Haliotis diversicolor.</title>
        <authorList>
            <person name="Shan D."/>
            <person name="Li X."/>
            <person name="Gu Z."/>
            <person name="Wei G."/>
            <person name="Gao Z."/>
            <person name="Shao Z."/>
        </authorList>
    </citation>
    <scope>NUCLEOTIDE SEQUENCE [LARGE SCALE GENOMIC DNA]</scope>
    <source>
        <strain evidence="14 15">DS-2</strain>
    </source>
</reference>
<dbReference type="FunFam" id="1.10.1040.10:FF:000026">
    <property type="entry name" value="UDP-glucose 6-dehydrogenase"/>
    <property type="match status" value="1"/>
</dbReference>
<evidence type="ECO:0000256" key="8">
    <source>
        <dbReference type="ARBA" id="ARBA00047473"/>
    </source>
</evidence>
<dbReference type="Pfam" id="PF03720">
    <property type="entry name" value="UDPG_MGDP_dh_C"/>
    <property type="match status" value="1"/>
</dbReference>
<dbReference type="EMBL" id="ARZY01000040">
    <property type="protein sequence ID" value="EWH08654.1"/>
    <property type="molecule type" value="Genomic_DNA"/>
</dbReference>
<feature type="binding site" evidence="11">
    <location>
        <begin position="242"/>
        <end position="246"/>
    </location>
    <ligand>
        <name>substrate</name>
    </ligand>
</feature>
<dbReference type="SMART" id="SM00984">
    <property type="entry name" value="UDPG_MGDP_dh_C"/>
    <property type="match status" value="1"/>
</dbReference>
<comment type="pathway">
    <text evidence="1">Nucleotide-sugar biosynthesis; UDP-alpha-D-glucuronate biosynthesis; UDP-alpha-D-glucuronate from UDP-alpha-D-glucose: step 1/1.</text>
</comment>
<evidence type="ECO:0000256" key="9">
    <source>
        <dbReference type="PIRNR" id="PIRNR000124"/>
    </source>
</evidence>
<sequence>MKIAVAGTGYVGISNAVLLAQHNEVVALDIVEEKVALLNDKKSPIEDEYIQKYLAEKPLNFRATLDKKEAYEGASYVVIATPTDYDPETNYFNTRSVEAVIKDVMAINPDAVMVIKSTVPVGYTAEIKQELGCDNLMFSPEFLREGKALYDNLYPSRVIVGEQSERAKVFADLLVQGAIKEDVDVLFTDSTEAEAIKLFSNTYLAMRVAYFNELDTYAERHGLNSRQIIEGVGLDPRIGNHYNNPSFGYGGYCLPKDTKQLLANYQDVPNNLIRAIVDANTTRKDFVADSIIARGPKKVGVYRLIMKSGSDNFRASSIQGIMKRIKAKGIEVVIYEPVLEEDTFFNSKVIKDLNEFKQESDVILTNRMADSLQDVADKVYTRDLFGSD</sequence>
<comment type="catalytic activity">
    <reaction evidence="8 9">
        <text>UDP-alpha-D-glucose + 2 NAD(+) + H2O = UDP-alpha-D-glucuronate + 2 NADH + 3 H(+)</text>
        <dbReference type="Rhea" id="RHEA:23596"/>
        <dbReference type="ChEBI" id="CHEBI:15377"/>
        <dbReference type="ChEBI" id="CHEBI:15378"/>
        <dbReference type="ChEBI" id="CHEBI:57540"/>
        <dbReference type="ChEBI" id="CHEBI:57945"/>
        <dbReference type="ChEBI" id="CHEBI:58052"/>
        <dbReference type="ChEBI" id="CHEBI:58885"/>
        <dbReference type="EC" id="1.1.1.22"/>
    </reaction>
</comment>
<keyword evidence="15" id="KW-1185">Reference proteome</keyword>
<feature type="binding site" evidence="12">
    <location>
        <position position="34"/>
    </location>
    <ligand>
        <name>NAD(+)</name>
        <dbReference type="ChEBI" id="CHEBI:57540"/>
    </ligand>
</feature>
<comment type="caution">
    <text evidence="14">The sequence shown here is derived from an EMBL/GenBank/DDBJ whole genome shotgun (WGS) entry which is preliminary data.</text>
</comment>
<dbReference type="SUPFAM" id="SSF48179">
    <property type="entry name" value="6-phosphogluconate dehydrogenase C-terminal domain-like"/>
    <property type="match status" value="1"/>
</dbReference>
<feature type="binding site" evidence="12">
    <location>
        <position position="118"/>
    </location>
    <ligand>
        <name>NAD(+)</name>
        <dbReference type="ChEBI" id="CHEBI:57540"/>
    </ligand>
</feature>
<dbReference type="InterPro" id="IPR001732">
    <property type="entry name" value="UDP-Glc/GDP-Man_DH_N"/>
</dbReference>
<dbReference type="UniPathway" id="UPA00038">
    <property type="reaction ID" value="UER00491"/>
</dbReference>
<dbReference type="PATRIC" id="fig|1328313.3.peg.3328"/>
<dbReference type="OrthoDB" id="9803238at2"/>
<dbReference type="SUPFAM" id="SSF51735">
    <property type="entry name" value="NAD(P)-binding Rossmann-fold domains"/>
    <property type="match status" value="1"/>
</dbReference>
<protein>
    <recommendedName>
        <fullName evidence="5 9">UDP-glucose 6-dehydrogenase</fullName>
        <ecNumber evidence="4 9">1.1.1.22</ecNumber>
    </recommendedName>
</protein>
<feature type="binding site" evidence="12">
    <location>
        <position position="145"/>
    </location>
    <ligand>
        <name>NAD(+)</name>
        <dbReference type="ChEBI" id="CHEBI:57540"/>
    </ligand>
</feature>
<evidence type="ECO:0000256" key="3">
    <source>
        <dbReference type="ARBA" id="ARBA00006601"/>
    </source>
</evidence>
<organism evidence="14 15">
    <name type="scientific">Catenovulum agarivorans DS-2</name>
    <dbReference type="NCBI Taxonomy" id="1328313"/>
    <lineage>
        <taxon>Bacteria</taxon>
        <taxon>Pseudomonadati</taxon>
        <taxon>Pseudomonadota</taxon>
        <taxon>Gammaproteobacteria</taxon>
        <taxon>Alteromonadales</taxon>
        <taxon>Alteromonadaceae</taxon>
        <taxon>Catenovulum</taxon>
    </lineage>
</organism>
<evidence type="ECO:0000256" key="5">
    <source>
        <dbReference type="ARBA" id="ARBA00015132"/>
    </source>
</evidence>
<dbReference type="SUPFAM" id="SSF52413">
    <property type="entry name" value="UDP-glucose/GDP-mannose dehydrogenase C-terminal domain"/>
    <property type="match status" value="1"/>
</dbReference>
<dbReference type="GO" id="GO:0051287">
    <property type="term" value="F:NAD binding"/>
    <property type="evidence" value="ECO:0007669"/>
    <property type="project" value="InterPro"/>
</dbReference>
<dbReference type="InterPro" id="IPR028357">
    <property type="entry name" value="UDPglc_DH_bac"/>
</dbReference>
<dbReference type="PIRSF" id="PIRSF500134">
    <property type="entry name" value="UDPglc_DH_bac"/>
    <property type="match status" value="1"/>
</dbReference>
<dbReference type="STRING" id="1328313.DS2_16289"/>
<dbReference type="Gene3D" id="1.10.1040.10">
    <property type="entry name" value="N-(1-d-carboxylethyl)-l-norvaline Dehydrogenase, domain 2"/>
    <property type="match status" value="1"/>
</dbReference>
<evidence type="ECO:0000256" key="11">
    <source>
        <dbReference type="PIRSR" id="PIRSR500134-2"/>
    </source>
</evidence>
<dbReference type="GO" id="GO:0000271">
    <property type="term" value="P:polysaccharide biosynthetic process"/>
    <property type="evidence" value="ECO:0007669"/>
    <property type="project" value="InterPro"/>
</dbReference>
<evidence type="ECO:0000256" key="6">
    <source>
        <dbReference type="ARBA" id="ARBA00023002"/>
    </source>
</evidence>
<evidence type="ECO:0000256" key="2">
    <source>
        <dbReference type="ARBA" id="ARBA00004756"/>
    </source>
</evidence>
<dbReference type="GO" id="GO:0003979">
    <property type="term" value="F:UDP-glucose 6-dehydrogenase activity"/>
    <property type="evidence" value="ECO:0007669"/>
    <property type="project" value="UniProtKB-EC"/>
</dbReference>
<dbReference type="Pfam" id="PF00984">
    <property type="entry name" value="UDPG_MGDP_dh"/>
    <property type="match status" value="1"/>
</dbReference>
<dbReference type="PANTHER" id="PTHR43750">
    <property type="entry name" value="UDP-GLUCOSE 6-DEHYDROGENASE TUAD"/>
    <property type="match status" value="1"/>
</dbReference>
<dbReference type="InterPro" id="IPR036220">
    <property type="entry name" value="UDP-Glc/GDP-Man_DH_C_sf"/>
</dbReference>
<evidence type="ECO:0000256" key="4">
    <source>
        <dbReference type="ARBA" id="ARBA00012954"/>
    </source>
</evidence>
<dbReference type="InterPro" id="IPR036291">
    <property type="entry name" value="NAD(P)-bd_dom_sf"/>
</dbReference>
<dbReference type="InterPro" id="IPR013328">
    <property type="entry name" value="6PGD_dom2"/>
</dbReference>
<evidence type="ECO:0000256" key="12">
    <source>
        <dbReference type="PIRSR" id="PIRSR500134-3"/>
    </source>
</evidence>
<feature type="binding site" evidence="12">
    <location>
        <position position="314"/>
    </location>
    <ligand>
        <name>NAD(+)</name>
        <dbReference type="ChEBI" id="CHEBI:57540"/>
    </ligand>
</feature>
<dbReference type="Pfam" id="PF03721">
    <property type="entry name" value="UDPG_MGDP_dh_N"/>
    <property type="match status" value="1"/>
</dbReference>
<dbReference type="InterPro" id="IPR014027">
    <property type="entry name" value="UDP-Glc/GDP-Man_DH_C"/>
</dbReference>
<feature type="domain" description="UDP-glucose/GDP-mannose dehydrogenase C-terminal" evidence="13">
    <location>
        <begin position="300"/>
        <end position="387"/>
    </location>
</feature>
<dbReference type="InterPro" id="IPR017476">
    <property type="entry name" value="UDP-Glc/GDP-Man"/>
</dbReference>